<gene>
    <name evidence="1" type="ORF">EHV08_05065</name>
</gene>
<protein>
    <submittedName>
        <fullName evidence="1">Uncharacterized protein</fullName>
    </submittedName>
</protein>
<evidence type="ECO:0000313" key="2">
    <source>
        <dbReference type="Proteomes" id="UP000278983"/>
    </source>
</evidence>
<comment type="caution">
    <text evidence="1">The sequence shown here is derived from an EMBL/GenBank/DDBJ whole genome shotgun (WGS) entry which is preliminary data.</text>
</comment>
<dbReference type="AlphaFoldDB" id="A0A3S0QTN2"/>
<proteinExistence type="predicted"/>
<evidence type="ECO:0000313" key="1">
    <source>
        <dbReference type="EMBL" id="RUL59195.1"/>
    </source>
</evidence>
<dbReference type="EMBL" id="RYYU01000001">
    <property type="protein sequence ID" value="RUL59195.1"/>
    <property type="molecule type" value="Genomic_DNA"/>
</dbReference>
<dbReference type="Proteomes" id="UP000278983">
    <property type="component" value="Unassembled WGS sequence"/>
</dbReference>
<organism evidence="1 2">
    <name type="scientific">Prevotella koreensis</name>
    <dbReference type="NCBI Taxonomy" id="2490854"/>
    <lineage>
        <taxon>Bacteria</taxon>
        <taxon>Pseudomonadati</taxon>
        <taxon>Bacteroidota</taxon>
        <taxon>Bacteroidia</taxon>
        <taxon>Bacteroidales</taxon>
        <taxon>Prevotellaceae</taxon>
        <taxon>Prevotella</taxon>
    </lineage>
</organism>
<sequence>MIISFHVLNIRSSLRSAPPGDAFEAKRRKNAHRPTFIAQRSSLNAHPSSLITQRSARLRQEMLSKQSEERTFIAQLHIHTAINLYHLTADIT</sequence>
<accession>A0A3S0QTN2</accession>
<dbReference type="OrthoDB" id="9804441at2"/>
<reference evidence="1 2" key="1">
    <citation type="submission" date="2018-12" db="EMBL/GenBank/DDBJ databases">
        <title>Genome sequencing of Prevotella sp. KCOM 3155 (= JS262).</title>
        <authorList>
            <person name="Kook J.-K."/>
            <person name="Park S.-N."/>
            <person name="Lim Y.K."/>
        </authorList>
    </citation>
    <scope>NUCLEOTIDE SEQUENCE [LARGE SCALE GENOMIC DNA]</scope>
    <source>
        <strain evidence="1 2">KCOM 3155</strain>
    </source>
</reference>
<dbReference type="RefSeq" id="WP_126678365.1">
    <property type="nucleotide sequence ID" value="NZ_RYYU01000001.1"/>
</dbReference>
<name>A0A3S0QTN2_9BACT</name>
<keyword evidence="2" id="KW-1185">Reference proteome</keyword>